<dbReference type="InterPro" id="IPR026891">
    <property type="entry name" value="Fn3-like"/>
</dbReference>
<dbReference type="PANTHER" id="PTHR42715:SF10">
    <property type="entry name" value="BETA-GLUCOSIDASE"/>
    <property type="match status" value="1"/>
</dbReference>
<dbReference type="Gene3D" id="3.20.20.300">
    <property type="entry name" value="Glycoside hydrolase, family 3, N-terminal domain"/>
    <property type="match status" value="1"/>
</dbReference>
<dbReference type="InterPro" id="IPR017853">
    <property type="entry name" value="GH"/>
</dbReference>
<dbReference type="InterPro" id="IPR036881">
    <property type="entry name" value="Glyco_hydro_3_C_sf"/>
</dbReference>
<dbReference type="InterPro" id="IPR036962">
    <property type="entry name" value="Glyco_hydro_3_N_sf"/>
</dbReference>
<accession>A0ABR2KBE6</accession>
<reference evidence="7 8" key="1">
    <citation type="submission" date="2024-04" db="EMBL/GenBank/DDBJ databases">
        <title>Tritrichomonas musculus Genome.</title>
        <authorList>
            <person name="Alves-Ferreira E."/>
            <person name="Grigg M."/>
            <person name="Lorenzi H."/>
            <person name="Galac M."/>
        </authorList>
    </citation>
    <scope>NUCLEOTIDE SEQUENCE [LARGE SCALE GENOMIC DNA]</scope>
    <source>
        <strain evidence="7 8">EAF2021</strain>
    </source>
</reference>
<dbReference type="SMART" id="SM01217">
    <property type="entry name" value="Fn3_like"/>
    <property type="match status" value="1"/>
</dbReference>
<name>A0ABR2KBE6_9EUKA</name>
<evidence type="ECO:0000256" key="1">
    <source>
        <dbReference type="ARBA" id="ARBA00000448"/>
    </source>
</evidence>
<gene>
    <name evidence="7" type="ORF">M9Y10_039504</name>
</gene>
<dbReference type="Pfam" id="PF14310">
    <property type="entry name" value="Fn3-like"/>
    <property type="match status" value="1"/>
</dbReference>
<sequence>MNIKALIAEMTLEEKASLCVGGSYWKTKAIERLNIPSIMMIDGPSGINKLEIDLDYTCPEVKSKRAILFPSSSCTCCSFDRDIMYYLGETLGDELVKEGIQMILAPGVNIKRSPLCGRNFEYFSEDPFLSTTISGSLIKGVQSKGVGCCIKHFAANNQENGRFFCSSEIEERPLREIYLASFEGAVREAKPWAVMTSYNQVNNVFSSVNREFLTDILRGQWKWNVNDPGEPPLSGVVMSDWGGTYDRVEGVKAGLDLEMPGPEKYATSSAQFIVDAVKDGDLDEKLVDQDCERVLNVVSKAQKLIERSKKDPSIQFDAKMSKIDGYLQRHHQVVTEIAENCIVLLKNEDKILPLPRKSPDSKSYNVLFLGQFASKPHTQGAGSARVKPFAVSNPLTASKEIVEKDVKIEYFDCYSSDEGNEIDKATTAKAVKEASNSDVVVIFTGTPQLHEIENRDRKGIELPSDANSLISRVLQVNKNVVVVLQNGSPVEMPWASNVKAILETYLSGEGVGEATARILFGIVNPSGHLAESFPIKVSDNPSFGNFGLPKKAVYKEGIYVGYRHYDKNNIDVLFPFGHGLSYTTFEYSNIQILNCPQKVVKFNGPQGDVNDNDPEIEVSVDVKNTGDMEGKTVAQLYVADLVLEVDRPPKELKGFEKVALKPGEVKTIVFKLNRRSFAWWKVEIHDWFVSSGNFDIIIGQSSRDPNPQVLSINVQT</sequence>
<feature type="domain" description="Fibronectin type III-like" evidence="6">
    <location>
        <begin position="632"/>
        <end position="702"/>
    </location>
</feature>
<dbReference type="SUPFAM" id="SSF51445">
    <property type="entry name" value="(Trans)glycosidases"/>
    <property type="match status" value="1"/>
</dbReference>
<protein>
    <recommendedName>
        <fullName evidence="3">beta-glucosidase</fullName>
        <ecNumber evidence="3">3.2.1.21</ecNumber>
    </recommendedName>
</protein>
<evidence type="ECO:0000256" key="5">
    <source>
        <dbReference type="ARBA" id="ARBA00023295"/>
    </source>
</evidence>
<evidence type="ECO:0000313" key="7">
    <source>
        <dbReference type="EMBL" id="KAK8888434.1"/>
    </source>
</evidence>
<dbReference type="Pfam" id="PF00933">
    <property type="entry name" value="Glyco_hydro_3"/>
    <property type="match status" value="1"/>
</dbReference>
<evidence type="ECO:0000256" key="2">
    <source>
        <dbReference type="ARBA" id="ARBA00005336"/>
    </source>
</evidence>
<dbReference type="Pfam" id="PF01915">
    <property type="entry name" value="Glyco_hydro_3_C"/>
    <property type="match status" value="1"/>
</dbReference>
<dbReference type="InterPro" id="IPR050288">
    <property type="entry name" value="Cellulose_deg_GH3"/>
</dbReference>
<dbReference type="Gene3D" id="3.40.50.1700">
    <property type="entry name" value="Glycoside hydrolase family 3 C-terminal domain"/>
    <property type="match status" value="1"/>
</dbReference>
<keyword evidence="5" id="KW-0326">Glycosidase</keyword>
<dbReference type="Proteomes" id="UP001470230">
    <property type="component" value="Unassembled WGS sequence"/>
</dbReference>
<dbReference type="PANTHER" id="PTHR42715">
    <property type="entry name" value="BETA-GLUCOSIDASE"/>
    <property type="match status" value="1"/>
</dbReference>
<proteinExistence type="inferred from homology"/>
<dbReference type="EC" id="3.2.1.21" evidence="3"/>
<evidence type="ECO:0000259" key="6">
    <source>
        <dbReference type="SMART" id="SM01217"/>
    </source>
</evidence>
<dbReference type="Gene3D" id="2.60.40.10">
    <property type="entry name" value="Immunoglobulins"/>
    <property type="match status" value="1"/>
</dbReference>
<keyword evidence="4" id="KW-0378">Hydrolase</keyword>
<dbReference type="SUPFAM" id="SSF52279">
    <property type="entry name" value="Beta-D-glucan exohydrolase, C-terminal domain"/>
    <property type="match status" value="1"/>
</dbReference>
<evidence type="ECO:0000256" key="4">
    <source>
        <dbReference type="ARBA" id="ARBA00022801"/>
    </source>
</evidence>
<comment type="catalytic activity">
    <reaction evidence="1">
        <text>Hydrolysis of terminal, non-reducing beta-D-glucosyl residues with release of beta-D-glucose.</text>
        <dbReference type="EC" id="3.2.1.21"/>
    </reaction>
</comment>
<dbReference type="InterPro" id="IPR002772">
    <property type="entry name" value="Glyco_hydro_3_C"/>
</dbReference>
<evidence type="ECO:0000256" key="3">
    <source>
        <dbReference type="ARBA" id="ARBA00012744"/>
    </source>
</evidence>
<dbReference type="EMBL" id="JAPFFF010000006">
    <property type="protein sequence ID" value="KAK8888434.1"/>
    <property type="molecule type" value="Genomic_DNA"/>
</dbReference>
<dbReference type="InterPro" id="IPR001764">
    <property type="entry name" value="Glyco_hydro_3_N"/>
</dbReference>
<dbReference type="InterPro" id="IPR013783">
    <property type="entry name" value="Ig-like_fold"/>
</dbReference>
<organism evidence="7 8">
    <name type="scientific">Tritrichomonas musculus</name>
    <dbReference type="NCBI Taxonomy" id="1915356"/>
    <lineage>
        <taxon>Eukaryota</taxon>
        <taxon>Metamonada</taxon>
        <taxon>Parabasalia</taxon>
        <taxon>Tritrichomonadida</taxon>
        <taxon>Tritrichomonadidae</taxon>
        <taxon>Tritrichomonas</taxon>
    </lineage>
</organism>
<keyword evidence="8" id="KW-1185">Reference proteome</keyword>
<dbReference type="PRINTS" id="PR00133">
    <property type="entry name" value="GLHYDRLASE3"/>
</dbReference>
<evidence type="ECO:0000313" key="8">
    <source>
        <dbReference type="Proteomes" id="UP001470230"/>
    </source>
</evidence>
<comment type="caution">
    <text evidence="7">The sequence shown here is derived from an EMBL/GenBank/DDBJ whole genome shotgun (WGS) entry which is preliminary data.</text>
</comment>
<comment type="similarity">
    <text evidence="2">Belongs to the glycosyl hydrolase 3 family.</text>
</comment>